<feature type="non-terminal residue" evidence="1">
    <location>
        <position position="83"/>
    </location>
</feature>
<name>A0A699SLI0_TANCI</name>
<comment type="caution">
    <text evidence="1">The sequence shown here is derived from an EMBL/GenBank/DDBJ whole genome shotgun (WGS) entry which is preliminary data.</text>
</comment>
<evidence type="ECO:0000313" key="1">
    <source>
        <dbReference type="EMBL" id="GFC98208.1"/>
    </source>
</evidence>
<reference evidence="1" key="1">
    <citation type="journal article" date="2019" name="Sci. Rep.">
        <title>Draft genome of Tanacetum cinerariifolium, the natural source of mosquito coil.</title>
        <authorList>
            <person name="Yamashiro T."/>
            <person name="Shiraishi A."/>
            <person name="Satake H."/>
            <person name="Nakayama K."/>
        </authorList>
    </citation>
    <scope>NUCLEOTIDE SEQUENCE</scope>
</reference>
<organism evidence="1">
    <name type="scientific">Tanacetum cinerariifolium</name>
    <name type="common">Dalmatian daisy</name>
    <name type="synonym">Chrysanthemum cinerariifolium</name>
    <dbReference type="NCBI Taxonomy" id="118510"/>
    <lineage>
        <taxon>Eukaryota</taxon>
        <taxon>Viridiplantae</taxon>
        <taxon>Streptophyta</taxon>
        <taxon>Embryophyta</taxon>
        <taxon>Tracheophyta</taxon>
        <taxon>Spermatophyta</taxon>
        <taxon>Magnoliopsida</taxon>
        <taxon>eudicotyledons</taxon>
        <taxon>Gunneridae</taxon>
        <taxon>Pentapetalae</taxon>
        <taxon>asterids</taxon>
        <taxon>campanulids</taxon>
        <taxon>Asterales</taxon>
        <taxon>Asteraceae</taxon>
        <taxon>Asteroideae</taxon>
        <taxon>Anthemideae</taxon>
        <taxon>Anthemidinae</taxon>
        <taxon>Tanacetum</taxon>
    </lineage>
</organism>
<sequence>MFSRLDVFSSLIDNTLILSLNHVSESDGVIAAKEFGMIVGYDSEDAIKEGDAKIYNLITRADTEEASTADDAGEFALMGVTFE</sequence>
<accession>A0A699SLI0</accession>
<dbReference type="AlphaFoldDB" id="A0A699SLI0"/>
<dbReference type="EMBL" id="BKCJ011170714">
    <property type="protein sequence ID" value="GFC98208.1"/>
    <property type="molecule type" value="Genomic_DNA"/>
</dbReference>
<proteinExistence type="predicted"/>
<gene>
    <name evidence="1" type="ORF">Tci_870178</name>
</gene>
<protein>
    <submittedName>
        <fullName evidence="1">Uncharacterized protein</fullName>
    </submittedName>
</protein>